<dbReference type="EMBL" id="JBBNAF010000006">
    <property type="protein sequence ID" value="KAK9135366.1"/>
    <property type="molecule type" value="Genomic_DNA"/>
</dbReference>
<keyword evidence="1" id="KW-1133">Transmembrane helix</keyword>
<feature type="transmembrane region" description="Helical" evidence="1">
    <location>
        <begin position="154"/>
        <end position="174"/>
    </location>
</feature>
<evidence type="ECO:0000313" key="3">
    <source>
        <dbReference type="Proteomes" id="UP001420932"/>
    </source>
</evidence>
<name>A0AAP0JJT6_9MAGN</name>
<evidence type="ECO:0000313" key="2">
    <source>
        <dbReference type="EMBL" id="KAK9135366.1"/>
    </source>
</evidence>
<reference evidence="2 3" key="1">
    <citation type="submission" date="2024-01" db="EMBL/GenBank/DDBJ databases">
        <title>Genome assemblies of Stephania.</title>
        <authorList>
            <person name="Yang L."/>
        </authorList>
    </citation>
    <scope>NUCLEOTIDE SEQUENCE [LARGE SCALE GENOMIC DNA]</scope>
    <source>
        <strain evidence="2">YNDBR</strain>
        <tissue evidence="2">Leaf</tissue>
    </source>
</reference>
<keyword evidence="1" id="KW-0472">Membrane</keyword>
<proteinExistence type="predicted"/>
<dbReference type="Proteomes" id="UP001420932">
    <property type="component" value="Unassembled WGS sequence"/>
</dbReference>
<protein>
    <submittedName>
        <fullName evidence="2">Uncharacterized protein</fullName>
    </submittedName>
</protein>
<keyword evidence="3" id="KW-1185">Reference proteome</keyword>
<accession>A0AAP0JJT6</accession>
<keyword evidence="1" id="KW-0812">Transmembrane</keyword>
<comment type="caution">
    <text evidence="2">The sequence shown here is derived from an EMBL/GenBank/DDBJ whole genome shotgun (WGS) entry which is preliminary data.</text>
</comment>
<dbReference type="AlphaFoldDB" id="A0AAP0JJT6"/>
<organism evidence="2 3">
    <name type="scientific">Stephania yunnanensis</name>
    <dbReference type="NCBI Taxonomy" id="152371"/>
    <lineage>
        <taxon>Eukaryota</taxon>
        <taxon>Viridiplantae</taxon>
        <taxon>Streptophyta</taxon>
        <taxon>Embryophyta</taxon>
        <taxon>Tracheophyta</taxon>
        <taxon>Spermatophyta</taxon>
        <taxon>Magnoliopsida</taxon>
        <taxon>Ranunculales</taxon>
        <taxon>Menispermaceae</taxon>
        <taxon>Menispermoideae</taxon>
        <taxon>Cissampelideae</taxon>
        <taxon>Stephania</taxon>
    </lineage>
</organism>
<gene>
    <name evidence="2" type="ORF">Syun_014696</name>
</gene>
<sequence>MDEASLDKNQDLGSRGLFKQRCLEKHLVKKKKYRLTNNVTYEVLNGLGGYGTIVGSVAGLNRGVFRASECDMRALVPSNKVSKAGEREQVAAFAACAGRWDSGRLLYDSRGGEEVRWASFHNMILELNASDDRGINVVLSIDPDFAKARRASRLAYAAFAAFPALAIVLGSFMGTDDSKSRARFGSALGFELALRQGHPTKYNTNHWDLKRFNHNRQLGDGATDPGSHYYETELYKLATLVNHFEGSTDISLYTRVTNSILITHLHILFTCHIFNIFVVTLTHDYLAPGSSHLGMHLEERYSFMYAAVRGFEGRSRGEKKRLRLKVGGDGVGKVLFEEEDGFLAVSLAQKPLSGSTLSRLSKFWIECEKIEVGESLISKPSETERKSYVGSFASEGIRRKILDPYLHSSTTKVYLFDLKTGNYFRENI</sequence>
<evidence type="ECO:0000256" key="1">
    <source>
        <dbReference type="SAM" id="Phobius"/>
    </source>
</evidence>